<dbReference type="GO" id="GO:0005743">
    <property type="term" value="C:mitochondrial inner membrane"/>
    <property type="evidence" value="ECO:0007669"/>
    <property type="project" value="TreeGrafter"/>
</dbReference>
<gene>
    <name evidence="1" type="ORF">CLODIP_2_CD10227</name>
</gene>
<dbReference type="AlphaFoldDB" id="A0A8S1D2Y9"/>
<evidence type="ECO:0000313" key="1">
    <source>
        <dbReference type="EMBL" id="CAB3377960.1"/>
    </source>
</evidence>
<reference evidence="1 2" key="1">
    <citation type="submission" date="2020-04" db="EMBL/GenBank/DDBJ databases">
        <authorList>
            <person name="Alioto T."/>
            <person name="Alioto T."/>
            <person name="Gomez Garrido J."/>
        </authorList>
    </citation>
    <scope>NUCLEOTIDE SEQUENCE [LARGE SCALE GENOMIC DNA]</scope>
</reference>
<comment type="caution">
    <text evidence="1">The sequence shown here is derived from an EMBL/GenBank/DDBJ whole genome shotgun (WGS) entry which is preliminary data.</text>
</comment>
<dbReference type="OrthoDB" id="7249367at2759"/>
<sequence length="267" mass="31012">MAGVRLLVSSATKFAFPSARSRHFDTFLGVAFRPYSCLGSCVTARKNVVATGLPSKETTVPLRVRCYSDDRPSQMQFPLLMEYPQLLWPSVFKVFKNWIMAKFVITPYFDKDFNLKEFGEASQQAVEHVSKQLSKNDLDSLVDLVDKDALLEIRSSLSRFSVQQLSDLAINKEDIYFCFPYEVGVMFDEEEESQRRYVEITMVYFLMKGLSDYKAQHGHPPDFQEMRSPECQEKLYVLNYRFIREFTKGVPPEWTINVLNHYKGRPN</sequence>
<accession>A0A8S1D2Y9</accession>
<dbReference type="PANTHER" id="PTHR13333:SF5">
    <property type="entry name" value="M-AAA PROTEASE-INTERACTING PROTEIN 1, MITOCHONDRIAL"/>
    <property type="match status" value="1"/>
</dbReference>
<dbReference type="GO" id="GO:0032979">
    <property type="term" value="P:protein insertion into mitochondrial inner membrane from matrix"/>
    <property type="evidence" value="ECO:0007669"/>
    <property type="project" value="TreeGrafter"/>
</dbReference>
<protein>
    <recommendedName>
        <fullName evidence="3">Tim44-like domain-containing protein</fullName>
    </recommendedName>
</protein>
<proteinExistence type="predicted"/>
<evidence type="ECO:0008006" key="3">
    <source>
        <dbReference type="Google" id="ProtNLM"/>
    </source>
</evidence>
<name>A0A8S1D2Y9_9INSE</name>
<organism evidence="1 2">
    <name type="scientific">Cloeon dipterum</name>
    <dbReference type="NCBI Taxonomy" id="197152"/>
    <lineage>
        <taxon>Eukaryota</taxon>
        <taxon>Metazoa</taxon>
        <taxon>Ecdysozoa</taxon>
        <taxon>Arthropoda</taxon>
        <taxon>Hexapoda</taxon>
        <taxon>Insecta</taxon>
        <taxon>Pterygota</taxon>
        <taxon>Palaeoptera</taxon>
        <taxon>Ephemeroptera</taxon>
        <taxon>Pisciforma</taxon>
        <taxon>Baetidae</taxon>
        <taxon>Cloeon</taxon>
    </lineage>
</organism>
<dbReference type="PANTHER" id="PTHR13333">
    <property type="entry name" value="M-AAA PROTEASE-INTERACTING PROTEIN 1, MITOCHONDRIAL"/>
    <property type="match status" value="1"/>
</dbReference>
<dbReference type="GO" id="GO:0043022">
    <property type="term" value="F:ribosome binding"/>
    <property type="evidence" value="ECO:0007669"/>
    <property type="project" value="TreeGrafter"/>
</dbReference>
<evidence type="ECO:0000313" key="2">
    <source>
        <dbReference type="Proteomes" id="UP000494165"/>
    </source>
</evidence>
<dbReference type="EMBL" id="CADEPI010000154">
    <property type="protein sequence ID" value="CAB3377960.1"/>
    <property type="molecule type" value="Genomic_DNA"/>
</dbReference>
<keyword evidence="2" id="KW-1185">Reference proteome</keyword>
<dbReference type="Proteomes" id="UP000494165">
    <property type="component" value="Unassembled WGS sequence"/>
</dbReference>